<evidence type="ECO:0000256" key="2">
    <source>
        <dbReference type="ARBA" id="ARBA00022801"/>
    </source>
</evidence>
<dbReference type="AlphaFoldDB" id="A0AAN8Z9I0"/>
<evidence type="ECO:0000259" key="7">
    <source>
        <dbReference type="PROSITE" id="PS51635"/>
    </source>
</evidence>
<dbReference type="PROSITE" id="PS51635">
    <property type="entry name" value="PNPLA"/>
    <property type="match status" value="1"/>
</dbReference>
<keyword evidence="4 6" id="KW-0443">Lipid metabolism</keyword>
<sequence length="376" mass="41527">MEWSKITMEIYSKLEHQWLFNSDEEKKTRILSIDGGGTNAAIAGACLVHLEDQIKTKTNNPHSKITDFFDLISGTGIGAILATMLVADDGNGNPPFSAKQAIEFVTKNQSKMFKLKKFNILNRRPRFSCTSMEKLLRQALTRPDGKPLTLKDTSKPLLVPCYDLNSSGPFVFSKADAMETPSFNFELWKICRATTATPSRFKPFELTSVDGKTKCLAIDGGVVMNNPTAVAITHVLHNKRDFPLVNGVEDLLVLSIGNGMQRMSPFKRRNEKPTTASVVVDIAADGVSETVDQMVGNAFCWNRSDYVRIQGSGEEDIRESILGETGVESLPMWGKRVLAESNASRIESFVHRLVNKNSFPPTPYKNSDATPPHAGP</sequence>
<evidence type="ECO:0000256" key="6">
    <source>
        <dbReference type="RuleBase" id="RU361262"/>
    </source>
</evidence>
<proteinExistence type="inferred from homology"/>
<dbReference type="GO" id="GO:0016787">
    <property type="term" value="F:hydrolase activity"/>
    <property type="evidence" value="ECO:0007669"/>
    <property type="project" value="UniProtKB-KW"/>
</dbReference>
<feature type="short sequence motif" description="DGA/G" evidence="5">
    <location>
        <begin position="219"/>
        <end position="221"/>
    </location>
</feature>
<keyword evidence="9" id="KW-1185">Reference proteome</keyword>
<evidence type="ECO:0000256" key="4">
    <source>
        <dbReference type="ARBA" id="ARBA00023098"/>
    </source>
</evidence>
<comment type="caution">
    <text evidence="8">The sequence shown here is derived from an EMBL/GenBank/DDBJ whole genome shotgun (WGS) entry which is preliminary data.</text>
</comment>
<dbReference type="Pfam" id="PF01734">
    <property type="entry name" value="Patatin"/>
    <property type="match status" value="1"/>
</dbReference>
<comment type="caution">
    <text evidence="5">Lacks conserved residue(s) required for the propagation of feature annotation.</text>
</comment>
<protein>
    <recommendedName>
        <fullName evidence="6">Patatin</fullName>
        <ecNumber evidence="6">3.1.1.-</ecNumber>
    </recommendedName>
</protein>
<reference evidence="8 9" key="1">
    <citation type="submission" date="2023-12" db="EMBL/GenBank/DDBJ databases">
        <title>A high-quality genome assembly for Dillenia turbinata (Dilleniales).</title>
        <authorList>
            <person name="Chanderbali A."/>
        </authorList>
    </citation>
    <scope>NUCLEOTIDE SEQUENCE [LARGE SCALE GENOMIC DNA]</scope>
    <source>
        <strain evidence="8">LSX21</strain>
        <tissue evidence="8">Leaf</tissue>
    </source>
</reference>
<gene>
    <name evidence="8" type="ORF">RJ641_004080</name>
</gene>
<keyword evidence="3 6" id="KW-0442">Lipid degradation</keyword>
<dbReference type="CDD" id="cd07199">
    <property type="entry name" value="Pat17_PNPLA8_PNPLA9_like"/>
    <property type="match status" value="1"/>
</dbReference>
<evidence type="ECO:0000256" key="5">
    <source>
        <dbReference type="PROSITE-ProRule" id="PRU01161"/>
    </source>
</evidence>
<organism evidence="8 9">
    <name type="scientific">Dillenia turbinata</name>
    <dbReference type="NCBI Taxonomy" id="194707"/>
    <lineage>
        <taxon>Eukaryota</taxon>
        <taxon>Viridiplantae</taxon>
        <taxon>Streptophyta</taxon>
        <taxon>Embryophyta</taxon>
        <taxon>Tracheophyta</taxon>
        <taxon>Spermatophyta</taxon>
        <taxon>Magnoliopsida</taxon>
        <taxon>eudicotyledons</taxon>
        <taxon>Gunneridae</taxon>
        <taxon>Pentapetalae</taxon>
        <taxon>Dilleniales</taxon>
        <taxon>Dilleniaceae</taxon>
        <taxon>Dillenia</taxon>
    </lineage>
</organism>
<feature type="domain" description="PNPLA" evidence="7">
    <location>
        <begin position="31"/>
        <end position="232"/>
    </location>
</feature>
<dbReference type="SUPFAM" id="SSF52151">
    <property type="entry name" value="FabD/lysophospholipase-like"/>
    <property type="match status" value="1"/>
</dbReference>
<dbReference type="Gene3D" id="3.40.1090.10">
    <property type="entry name" value="Cytosolic phospholipase A2 catalytic domain"/>
    <property type="match status" value="1"/>
</dbReference>
<accession>A0AAN8Z9I0</accession>
<comment type="domain">
    <text evidence="6">The nitrogen atoms of the two glycine residues in the GGXR motif define the oxyanion hole, and stabilize the oxyanion that forms during the nucleophilic attack by the catalytic serine during substrate cleavage.</text>
</comment>
<evidence type="ECO:0000256" key="3">
    <source>
        <dbReference type="ARBA" id="ARBA00022963"/>
    </source>
</evidence>
<dbReference type="PANTHER" id="PTHR32241">
    <property type="entry name" value="PATATIN-LIKE PROTEIN 6"/>
    <property type="match status" value="1"/>
</dbReference>
<dbReference type="GO" id="GO:0016042">
    <property type="term" value="P:lipid catabolic process"/>
    <property type="evidence" value="ECO:0007669"/>
    <property type="project" value="UniProtKB-KW"/>
</dbReference>
<evidence type="ECO:0000313" key="8">
    <source>
        <dbReference type="EMBL" id="KAK6929986.1"/>
    </source>
</evidence>
<comment type="function">
    <text evidence="6">Lipolytic acyl hydrolase (LAH).</text>
</comment>
<dbReference type="InterPro" id="IPR002641">
    <property type="entry name" value="PNPLA_dom"/>
</dbReference>
<evidence type="ECO:0000256" key="1">
    <source>
        <dbReference type="ARBA" id="ARBA00010240"/>
    </source>
</evidence>
<dbReference type="EMBL" id="JBAMMX010000012">
    <property type="protein sequence ID" value="KAK6929986.1"/>
    <property type="molecule type" value="Genomic_DNA"/>
</dbReference>
<dbReference type="Proteomes" id="UP001370490">
    <property type="component" value="Unassembled WGS sequence"/>
</dbReference>
<dbReference type="EC" id="3.1.1.-" evidence="6"/>
<name>A0AAN8Z9I0_9MAGN</name>
<comment type="similarity">
    <text evidence="1 6">Belongs to the patatin family.</text>
</comment>
<dbReference type="InterPro" id="IPR016035">
    <property type="entry name" value="Acyl_Trfase/lysoPLipase"/>
</dbReference>
<evidence type="ECO:0000313" key="9">
    <source>
        <dbReference type="Proteomes" id="UP001370490"/>
    </source>
</evidence>
<dbReference type="PANTHER" id="PTHR32241:SF13">
    <property type="entry name" value="INACTIVE PATATIN-LIKE PROTEIN 9-RELATED"/>
    <property type="match status" value="1"/>
</dbReference>
<keyword evidence="2 6" id="KW-0378">Hydrolase</keyword>